<evidence type="ECO:0000313" key="2">
    <source>
        <dbReference type="EMBL" id="MBB6674175.1"/>
    </source>
</evidence>
<reference evidence="2 3" key="1">
    <citation type="submission" date="2020-08" db="EMBL/GenBank/DDBJ databases">
        <title>Cohnella phylogeny.</title>
        <authorList>
            <person name="Dunlap C."/>
        </authorList>
    </citation>
    <scope>NUCLEOTIDE SEQUENCE [LARGE SCALE GENOMIC DNA]</scope>
    <source>
        <strain evidence="2 3">DSM 28246</strain>
    </source>
</reference>
<name>A0A7X0RXI0_9BACL</name>
<organism evidence="2 3">
    <name type="scientific">Cohnella nanjingensis</name>
    <dbReference type="NCBI Taxonomy" id="1387779"/>
    <lineage>
        <taxon>Bacteria</taxon>
        <taxon>Bacillati</taxon>
        <taxon>Bacillota</taxon>
        <taxon>Bacilli</taxon>
        <taxon>Bacillales</taxon>
        <taxon>Paenibacillaceae</taxon>
        <taxon>Cohnella</taxon>
    </lineage>
</organism>
<gene>
    <name evidence="2" type="ORF">H7C19_26180</name>
</gene>
<evidence type="ECO:0000313" key="3">
    <source>
        <dbReference type="Proteomes" id="UP000547209"/>
    </source>
</evidence>
<comment type="caution">
    <text evidence="2">The sequence shown here is derived from an EMBL/GenBank/DDBJ whole genome shotgun (WGS) entry which is preliminary data.</text>
</comment>
<accession>A0A7X0RXI0</accession>
<feature type="region of interest" description="Disordered" evidence="1">
    <location>
        <begin position="54"/>
        <end position="116"/>
    </location>
</feature>
<proteinExistence type="predicted"/>
<dbReference type="RefSeq" id="WP_185672032.1">
    <property type="nucleotide sequence ID" value="NZ_JACJVP010000044.1"/>
</dbReference>
<dbReference type="AlphaFoldDB" id="A0A7X0RXI0"/>
<feature type="compositionally biased region" description="Polar residues" evidence="1">
    <location>
        <begin position="107"/>
        <end position="116"/>
    </location>
</feature>
<feature type="compositionally biased region" description="Basic and acidic residues" evidence="1">
    <location>
        <begin position="60"/>
        <end position="76"/>
    </location>
</feature>
<protein>
    <submittedName>
        <fullName evidence="2">Uncharacterized protein</fullName>
    </submittedName>
</protein>
<sequence>MKIGTFVMGGLAGAAVVLLMQRNGRMAAMAGQVGQRMKHRMSGMKEDAFGKMLNMSWSGSDRHGGSDSHRGSDRHASNRSSSESGGLEQVAHLASQDAKVKREVNDILNQSGHDHI</sequence>
<dbReference type="Proteomes" id="UP000547209">
    <property type="component" value="Unassembled WGS sequence"/>
</dbReference>
<dbReference type="EMBL" id="JACJVP010000044">
    <property type="protein sequence ID" value="MBB6674175.1"/>
    <property type="molecule type" value="Genomic_DNA"/>
</dbReference>
<evidence type="ECO:0000256" key="1">
    <source>
        <dbReference type="SAM" id="MobiDB-lite"/>
    </source>
</evidence>
<keyword evidence="3" id="KW-1185">Reference proteome</keyword>